<feature type="non-terminal residue" evidence="1">
    <location>
        <position position="123"/>
    </location>
</feature>
<organism evidence="1">
    <name type="scientific">marine sediment metagenome</name>
    <dbReference type="NCBI Taxonomy" id="412755"/>
    <lineage>
        <taxon>unclassified sequences</taxon>
        <taxon>metagenomes</taxon>
        <taxon>ecological metagenomes</taxon>
    </lineage>
</organism>
<comment type="caution">
    <text evidence="1">The sequence shown here is derived from an EMBL/GenBank/DDBJ whole genome shotgun (WGS) entry which is preliminary data.</text>
</comment>
<evidence type="ECO:0008006" key="2">
    <source>
        <dbReference type="Google" id="ProtNLM"/>
    </source>
</evidence>
<protein>
    <recommendedName>
        <fullName evidence="2">SD-repeat containing protein B domain-containing protein</fullName>
    </recommendedName>
</protein>
<proteinExistence type="predicted"/>
<name>X0YF70_9ZZZZ</name>
<evidence type="ECO:0000313" key="1">
    <source>
        <dbReference type="EMBL" id="GAG54475.1"/>
    </source>
</evidence>
<dbReference type="AlphaFoldDB" id="X0YF70"/>
<gene>
    <name evidence="1" type="ORF">S01H4_11313</name>
</gene>
<sequence length="123" mass="13712">MGYDWTDPEGNYTANGLPTGDYFVRTYDYYCNRSVWYQGAVPWEGDLPPVHVEAPDDTPDINFVLREGGSISGLITVDSTGEPLGNVEVDVYDSDGNWFSRYGWSDSIGHYTVGCLPTGDYYV</sequence>
<dbReference type="SUPFAM" id="SSF49478">
    <property type="entry name" value="Cna protein B-type domain"/>
    <property type="match status" value="1"/>
</dbReference>
<reference evidence="1" key="1">
    <citation type="journal article" date="2014" name="Front. Microbiol.">
        <title>High frequency of phylogenetically diverse reductive dehalogenase-homologous genes in deep subseafloor sedimentary metagenomes.</title>
        <authorList>
            <person name="Kawai M."/>
            <person name="Futagami T."/>
            <person name="Toyoda A."/>
            <person name="Takaki Y."/>
            <person name="Nishi S."/>
            <person name="Hori S."/>
            <person name="Arai W."/>
            <person name="Tsubouchi T."/>
            <person name="Morono Y."/>
            <person name="Uchiyama I."/>
            <person name="Ito T."/>
            <person name="Fujiyama A."/>
            <person name="Inagaki F."/>
            <person name="Takami H."/>
        </authorList>
    </citation>
    <scope>NUCLEOTIDE SEQUENCE</scope>
    <source>
        <strain evidence="1">Expedition CK06-06</strain>
    </source>
</reference>
<accession>X0YF70</accession>
<dbReference type="EMBL" id="BART01004540">
    <property type="protein sequence ID" value="GAG54475.1"/>
    <property type="molecule type" value="Genomic_DNA"/>
</dbReference>